<evidence type="ECO:0000313" key="1">
    <source>
        <dbReference type="EMBL" id="AZW15809.1"/>
    </source>
</evidence>
<gene>
    <name evidence="1" type="ORF">CS347_02940</name>
</gene>
<protein>
    <submittedName>
        <fullName evidence="1">Uncharacterized protein</fullName>
    </submittedName>
</protein>
<sequence>MEKDPLAIIHIHADGGATLMGTDFRMEPEGVASMIRQGERFFWIEPPELSRD</sequence>
<name>A0AAN1VEH8_9BORD</name>
<organism evidence="1 2">
    <name type="scientific">Bordetella hinzii</name>
    <dbReference type="NCBI Taxonomy" id="103855"/>
    <lineage>
        <taxon>Bacteria</taxon>
        <taxon>Pseudomonadati</taxon>
        <taxon>Pseudomonadota</taxon>
        <taxon>Betaproteobacteria</taxon>
        <taxon>Burkholderiales</taxon>
        <taxon>Alcaligenaceae</taxon>
        <taxon>Bordetella</taxon>
    </lineage>
</organism>
<dbReference type="Proteomes" id="UP000282741">
    <property type="component" value="Chromosome"/>
</dbReference>
<dbReference type="EMBL" id="CP024172">
    <property type="protein sequence ID" value="AZW15809.1"/>
    <property type="molecule type" value="Genomic_DNA"/>
</dbReference>
<dbReference type="AlphaFoldDB" id="A0AAN1VEH8"/>
<proteinExistence type="predicted"/>
<evidence type="ECO:0000313" key="2">
    <source>
        <dbReference type="Proteomes" id="UP000282741"/>
    </source>
</evidence>
<reference evidence="2" key="1">
    <citation type="submission" date="2017-10" db="EMBL/GenBank/DDBJ databases">
        <title>Whole genome sequencing of various Bordetella species.</title>
        <authorList>
            <person name="Weigand M.R."/>
            <person name="Loparev V."/>
            <person name="Peng Y."/>
            <person name="Bowden K.E."/>
            <person name="Tondella M.L."/>
            <person name="Williams M.M."/>
        </authorList>
    </citation>
    <scope>NUCLEOTIDE SEQUENCE [LARGE SCALE GENOMIC DNA]</scope>
    <source>
        <strain evidence="2">H720</strain>
    </source>
</reference>
<accession>A0AAN1VEH8</accession>